<dbReference type="EMBL" id="BPUR01000053">
    <property type="protein sequence ID" value="GJH22791.1"/>
    <property type="molecule type" value="Genomic_DNA"/>
</dbReference>
<organism evidence="1 2">
    <name type="scientific">Caballeronia novacaledonica</name>
    <dbReference type="NCBI Taxonomy" id="1544861"/>
    <lineage>
        <taxon>Bacteria</taxon>
        <taxon>Pseudomonadati</taxon>
        <taxon>Pseudomonadota</taxon>
        <taxon>Betaproteobacteria</taxon>
        <taxon>Burkholderiales</taxon>
        <taxon>Burkholderiaceae</taxon>
        <taxon>Caballeronia</taxon>
    </lineage>
</organism>
<keyword evidence="2" id="KW-1185">Reference proteome</keyword>
<evidence type="ECO:0000313" key="1">
    <source>
        <dbReference type="EMBL" id="GJH22791.1"/>
    </source>
</evidence>
<gene>
    <name evidence="1" type="ORF">CBA19CS22_39635</name>
</gene>
<name>A0ACB5R5W1_9BURK</name>
<comment type="caution">
    <text evidence="1">The sequence shown here is derived from an EMBL/GenBank/DDBJ whole genome shotgun (WGS) entry which is preliminary data.</text>
</comment>
<accession>A0ACB5R5W1</accession>
<proteinExistence type="predicted"/>
<evidence type="ECO:0000313" key="2">
    <source>
        <dbReference type="Proteomes" id="UP001055013"/>
    </source>
</evidence>
<dbReference type="Proteomes" id="UP001055013">
    <property type="component" value="Unassembled WGS sequence"/>
</dbReference>
<sequence length="215" mass="23382">MTEDVAVVNWGGAESPIETGVYGAVNQVWFNQMAHANVWAEMALDNDNLNRQQDDRDVQAWSKAQDDWRTTWAIAQAAYAAAQVLLANNALKPAQDAADKQYDIANRQQDMAQRATQAELSAAQLQAQQAAAAVSGVDALVAQRAVVMAEISIVATSRLVQRIVKKHVGCSEFIDDVEFACLAPEIGEPTPHDGFVVVFLGHGEFLWERGAFASL</sequence>
<reference evidence="1" key="1">
    <citation type="submission" date="2021-09" db="EMBL/GenBank/DDBJ databases">
        <title>Isolation and characterization of 3-chlorobenzoate degrading bacteria from soils in Shizuoka.</title>
        <authorList>
            <person name="Ifat A."/>
            <person name="Ogawa N."/>
            <person name="Kimbara K."/>
            <person name="Moriuchi R."/>
            <person name="Dohra H."/>
            <person name="Shintani M."/>
        </authorList>
    </citation>
    <scope>NUCLEOTIDE SEQUENCE</scope>
    <source>
        <strain evidence="1">19CS2-2</strain>
    </source>
</reference>
<protein>
    <submittedName>
        <fullName evidence="1">Uncharacterized protein</fullName>
    </submittedName>
</protein>